<accession>A0A4C1WH07</accession>
<dbReference type="Proteomes" id="UP000299102">
    <property type="component" value="Unassembled WGS sequence"/>
</dbReference>
<evidence type="ECO:0000313" key="2">
    <source>
        <dbReference type="Proteomes" id="UP000299102"/>
    </source>
</evidence>
<evidence type="ECO:0000313" key="1">
    <source>
        <dbReference type="EMBL" id="GBP50451.1"/>
    </source>
</evidence>
<reference evidence="1 2" key="1">
    <citation type="journal article" date="2019" name="Commun. Biol.">
        <title>The bagworm genome reveals a unique fibroin gene that provides high tensile strength.</title>
        <authorList>
            <person name="Kono N."/>
            <person name="Nakamura H."/>
            <person name="Ohtoshi R."/>
            <person name="Tomita M."/>
            <person name="Numata K."/>
            <person name="Arakawa K."/>
        </authorList>
    </citation>
    <scope>NUCLEOTIDE SEQUENCE [LARGE SCALE GENOMIC DNA]</scope>
</reference>
<comment type="caution">
    <text evidence="1">The sequence shown here is derived from an EMBL/GenBank/DDBJ whole genome shotgun (WGS) entry which is preliminary data.</text>
</comment>
<dbReference type="EMBL" id="BGZK01000566">
    <property type="protein sequence ID" value="GBP50451.1"/>
    <property type="molecule type" value="Genomic_DNA"/>
</dbReference>
<dbReference type="AlphaFoldDB" id="A0A4C1WH07"/>
<keyword evidence="2" id="KW-1185">Reference proteome</keyword>
<gene>
    <name evidence="1" type="ORF">EVAR_96687_1</name>
</gene>
<proteinExistence type="predicted"/>
<sequence>MFYKFELTFVIDPLRGDVIDTYGWHQKFTVTAPPNKPRDKLLGDTSPAGAALAARPSCRAPALVRCRGNQTRNRYQMRRVSSFFLTYYCVELATARRISLMGHCKFTLITTCYYI</sequence>
<protein>
    <submittedName>
        <fullName evidence="1">Uncharacterized protein</fullName>
    </submittedName>
</protein>
<name>A0A4C1WH07_EUMVA</name>
<organism evidence="1 2">
    <name type="scientific">Eumeta variegata</name>
    <name type="common">Bagworm moth</name>
    <name type="synonym">Eumeta japonica</name>
    <dbReference type="NCBI Taxonomy" id="151549"/>
    <lineage>
        <taxon>Eukaryota</taxon>
        <taxon>Metazoa</taxon>
        <taxon>Ecdysozoa</taxon>
        <taxon>Arthropoda</taxon>
        <taxon>Hexapoda</taxon>
        <taxon>Insecta</taxon>
        <taxon>Pterygota</taxon>
        <taxon>Neoptera</taxon>
        <taxon>Endopterygota</taxon>
        <taxon>Lepidoptera</taxon>
        <taxon>Glossata</taxon>
        <taxon>Ditrysia</taxon>
        <taxon>Tineoidea</taxon>
        <taxon>Psychidae</taxon>
        <taxon>Oiketicinae</taxon>
        <taxon>Eumeta</taxon>
    </lineage>
</organism>